<evidence type="ECO:0000256" key="2">
    <source>
        <dbReference type="SAM" id="SignalP"/>
    </source>
</evidence>
<feature type="region of interest" description="Disordered" evidence="1">
    <location>
        <begin position="255"/>
        <end position="305"/>
    </location>
</feature>
<evidence type="ECO:0000259" key="3">
    <source>
        <dbReference type="SMART" id="SM00849"/>
    </source>
</evidence>
<dbReference type="InterPro" id="IPR039344">
    <property type="entry name" value="MBLAC1"/>
</dbReference>
<name>A0A1I7ZZW7_9BILA</name>
<keyword evidence="2" id="KW-0732">Signal</keyword>
<dbReference type="AlphaFoldDB" id="A0A1I7ZZW7"/>
<dbReference type="CDD" id="cd07711">
    <property type="entry name" value="MBLAC1-like_MBL-fold"/>
    <property type="match status" value="1"/>
</dbReference>
<organism evidence="4 5">
    <name type="scientific">Steinernema glaseri</name>
    <dbReference type="NCBI Taxonomy" id="37863"/>
    <lineage>
        <taxon>Eukaryota</taxon>
        <taxon>Metazoa</taxon>
        <taxon>Ecdysozoa</taxon>
        <taxon>Nematoda</taxon>
        <taxon>Chromadorea</taxon>
        <taxon>Rhabditida</taxon>
        <taxon>Tylenchina</taxon>
        <taxon>Panagrolaimomorpha</taxon>
        <taxon>Strongyloidoidea</taxon>
        <taxon>Steinernematidae</taxon>
        <taxon>Steinernema</taxon>
    </lineage>
</organism>
<evidence type="ECO:0000313" key="4">
    <source>
        <dbReference type="Proteomes" id="UP000095287"/>
    </source>
</evidence>
<dbReference type="Gene3D" id="3.60.15.10">
    <property type="entry name" value="Ribonuclease Z/Hydroxyacylglutathione hydrolase-like"/>
    <property type="match status" value="1"/>
</dbReference>
<feature type="signal peptide" evidence="2">
    <location>
        <begin position="1"/>
        <end position="18"/>
    </location>
</feature>
<evidence type="ECO:0000256" key="1">
    <source>
        <dbReference type="SAM" id="MobiDB-lite"/>
    </source>
</evidence>
<evidence type="ECO:0000313" key="5">
    <source>
        <dbReference type="WBParaSite" id="L893_g3144.t1"/>
    </source>
</evidence>
<proteinExistence type="predicted"/>
<dbReference type="SUPFAM" id="SSF56281">
    <property type="entry name" value="Metallo-hydrolase/oxidoreductase"/>
    <property type="match status" value="1"/>
</dbReference>
<accession>A0A1I7ZZW7</accession>
<protein>
    <submittedName>
        <fullName evidence="5">Lactamase_B domain-containing protein</fullName>
    </submittedName>
</protein>
<dbReference type="InterPro" id="IPR001279">
    <property type="entry name" value="Metallo-B-lactamas"/>
</dbReference>
<keyword evidence="4" id="KW-1185">Reference proteome</keyword>
<dbReference type="InterPro" id="IPR036866">
    <property type="entry name" value="RibonucZ/Hydroxyglut_hydro"/>
</dbReference>
<sequence length="463" mass="50131">MSTAFCGVLLLLCVSATAQQSALNLKIFVQQPTPPSVTQLVEGQLRNIQDGSMLVASSTLVQDGGYHIVVDTPTATDIQSKEKMLSGLVAKNVMPGQVQMVVTTHGHPDHFGQLNFFPNARHFFGSYEYSNNNFIKTELQQAQAMALTRNIELWNTPGHTAQDVSVVVRNVPCCGTVAVVGDLFYSEADVANHTEWYLDAWNPKIGLQHRNRIICCVDWIVPGHGKMFRVTQAMRQRANCTGGYLPAPVPTVPTTVPPTTTVQPTWTWTWTPTSTTTTTPSPSTVPSTTTSTTTTTAAPTTTTTVPTTTATSKYVTVDYNWNNSEWAGESTVVHSCLDLNDVPTETTKAPTTTQVPTTTIRAQPIPVIRPVPHAGISYVAAPPTHLQYLAPCTIATVHPCPPAFVSAPAANHLLVPVLQQLVDYVERPGTPAPPQGGYLQLLGRAFRKFAGEHLTDEVPKKAN</sequence>
<dbReference type="Proteomes" id="UP000095287">
    <property type="component" value="Unplaced"/>
</dbReference>
<dbReference type="PANTHER" id="PTHR23200">
    <property type="entry name" value="METALLO-BETA-LACTAMASE DOMAIN-CONTAINING PROTEIN 1"/>
    <property type="match status" value="1"/>
</dbReference>
<dbReference type="WBParaSite" id="L893_g3144.t1">
    <property type="protein sequence ID" value="L893_g3144.t1"/>
    <property type="gene ID" value="L893_g3144"/>
</dbReference>
<dbReference type="SMART" id="SM00849">
    <property type="entry name" value="Lactamase_B"/>
    <property type="match status" value="1"/>
</dbReference>
<feature type="domain" description="Metallo-beta-lactamase" evidence="3">
    <location>
        <begin position="55"/>
        <end position="224"/>
    </location>
</feature>
<dbReference type="PANTHER" id="PTHR23200:SF39">
    <property type="entry name" value="PROTEIN CBG14679"/>
    <property type="match status" value="1"/>
</dbReference>
<reference evidence="5" key="1">
    <citation type="submission" date="2016-11" db="UniProtKB">
        <authorList>
            <consortium name="WormBaseParasite"/>
        </authorList>
    </citation>
    <scope>IDENTIFICATION</scope>
</reference>
<dbReference type="Pfam" id="PF00753">
    <property type="entry name" value="Lactamase_B"/>
    <property type="match status" value="1"/>
</dbReference>
<feature type="chain" id="PRO_5009314105" evidence="2">
    <location>
        <begin position="19"/>
        <end position="463"/>
    </location>
</feature>